<dbReference type="Pfam" id="PF23446">
    <property type="entry name" value="LysM1_NFP_LYK"/>
    <property type="match status" value="1"/>
</dbReference>
<sequence>MARLMAYFLFFSLLPLLLRPIHGQDPPDGIHCAANRSIYPCQAYALYRPATGPLDLIPSLDLASVGDLFDVSRLSIARASNLTTSSTLRQSQPLLIPFSCSCSAVNGSRRAFHPVPYQIKSGNTFYLVSIGPFGNLTTWTAVVKANPTLVATNLSIGVIATFPIFCQCLNRTAAAAVTKGGQQPHALVTYALQPSDTYASVAASFSTDAATLATLNGPERGSNGTYSTIFVPLYETPPPILLSNTSSALPSAPAPAPVAASSPVVVKKRGGVITGLAIGLGVVAALWVLQLLLLAWVWRRFLSRGRWRVGEESGNGGLRKAEEVNEKSAASAEDEKLLMNDLSELLDKYKVYRIEELREATCDFGKSSLIKGSVYKGVIDGEVFAIKKMKWNARDELKILQKVNHTNLVKLEGFCIDNDSGTCYLVYEYLANGSLDSWLHDAPPAGGRQVLDWGTRVRVALDLANGLQYIHEHTSPRVVHKDVKSSNVLLDYRFRAKVANFGLARTGCNAVTTHIVGTQGYIAPEYLADGVVTAKVDVFAYGVVLLELVSGRPAIDALGRALWTEAEEALSGGGEGGEVERRLREWMDPVLVEQPACPLESVMAVTILARECLNRDPTKRPTMVEVTYKLSKTADELFSDYSGDSSLFMDSPDSAAR</sequence>
<comment type="subcellular location">
    <subcellularLocation>
        <location evidence="1">Cell membrane</location>
        <topology evidence="1">Single-pass membrane protein</topology>
    </subcellularLocation>
</comment>
<keyword evidence="7 10" id="KW-1133">Transmembrane helix</keyword>
<evidence type="ECO:0000256" key="1">
    <source>
        <dbReference type="ARBA" id="ARBA00004162"/>
    </source>
</evidence>
<dbReference type="EMBL" id="CP136895">
    <property type="protein sequence ID" value="WOL10617.1"/>
    <property type="molecule type" value="Genomic_DNA"/>
</dbReference>
<evidence type="ECO:0000256" key="9">
    <source>
        <dbReference type="ARBA" id="ARBA00023157"/>
    </source>
</evidence>
<evidence type="ECO:0000256" key="7">
    <source>
        <dbReference type="ARBA" id="ARBA00022989"/>
    </source>
</evidence>
<organism evidence="13 14">
    <name type="scientific">Canna indica</name>
    <name type="common">Indian-shot</name>
    <dbReference type="NCBI Taxonomy" id="4628"/>
    <lineage>
        <taxon>Eukaryota</taxon>
        <taxon>Viridiplantae</taxon>
        <taxon>Streptophyta</taxon>
        <taxon>Embryophyta</taxon>
        <taxon>Tracheophyta</taxon>
        <taxon>Spermatophyta</taxon>
        <taxon>Magnoliopsida</taxon>
        <taxon>Liliopsida</taxon>
        <taxon>Zingiberales</taxon>
        <taxon>Cannaceae</taxon>
        <taxon>Canna</taxon>
    </lineage>
</organism>
<evidence type="ECO:0000256" key="5">
    <source>
        <dbReference type="ARBA" id="ARBA00022741"/>
    </source>
</evidence>
<dbReference type="Pfam" id="PF00069">
    <property type="entry name" value="Pkinase"/>
    <property type="match status" value="1"/>
</dbReference>
<keyword evidence="2" id="KW-1003">Cell membrane</keyword>
<keyword evidence="4 11" id="KW-0732">Signal</keyword>
<keyword evidence="6" id="KW-0067">ATP-binding</keyword>
<dbReference type="SMART" id="SM00220">
    <property type="entry name" value="S_TKc"/>
    <property type="match status" value="1"/>
</dbReference>
<keyword evidence="5" id="KW-0547">Nucleotide-binding</keyword>
<evidence type="ECO:0000313" key="14">
    <source>
        <dbReference type="Proteomes" id="UP001327560"/>
    </source>
</evidence>
<evidence type="ECO:0000256" key="2">
    <source>
        <dbReference type="ARBA" id="ARBA00022475"/>
    </source>
</evidence>
<feature type="signal peptide" evidence="11">
    <location>
        <begin position="1"/>
        <end position="23"/>
    </location>
</feature>
<dbReference type="InterPro" id="IPR059143">
    <property type="entry name" value="NFP_LysM2"/>
</dbReference>
<accession>A0AAQ3KKJ6</accession>
<dbReference type="InterPro" id="IPR052611">
    <property type="entry name" value="Plant_RLK_LysM"/>
</dbReference>
<evidence type="ECO:0000259" key="12">
    <source>
        <dbReference type="PROSITE" id="PS50011"/>
    </source>
</evidence>
<dbReference type="InterPro" id="IPR000719">
    <property type="entry name" value="Prot_kinase_dom"/>
</dbReference>
<protein>
    <recommendedName>
        <fullName evidence="12">Protein kinase domain-containing protein</fullName>
    </recommendedName>
</protein>
<dbReference type="FunFam" id="1.10.510.10:FF:000468">
    <property type="entry name" value="PTI1-like tyrosine-protein kinase 3"/>
    <property type="match status" value="1"/>
</dbReference>
<dbReference type="InterPro" id="IPR008271">
    <property type="entry name" value="Ser/Thr_kinase_AS"/>
</dbReference>
<evidence type="ECO:0000256" key="8">
    <source>
        <dbReference type="ARBA" id="ARBA00023136"/>
    </source>
</evidence>
<feature type="domain" description="Protein kinase" evidence="12">
    <location>
        <begin position="307"/>
        <end position="638"/>
    </location>
</feature>
<dbReference type="InterPro" id="IPR056561">
    <property type="entry name" value="NFP_LYK_LysM1"/>
</dbReference>
<keyword evidence="8 10" id="KW-0472">Membrane</keyword>
<evidence type="ECO:0000256" key="10">
    <source>
        <dbReference type="SAM" id="Phobius"/>
    </source>
</evidence>
<dbReference type="GO" id="GO:0005524">
    <property type="term" value="F:ATP binding"/>
    <property type="evidence" value="ECO:0007669"/>
    <property type="project" value="UniProtKB-KW"/>
</dbReference>
<dbReference type="PANTHER" id="PTHR45927:SF15">
    <property type="entry name" value="SERINE_THREONINE RECEPTOR-LIKE KINASE NFP"/>
    <property type="match status" value="1"/>
</dbReference>
<dbReference type="PANTHER" id="PTHR45927">
    <property type="entry name" value="LYSM-DOMAIN RECEPTOR-LIKE KINASE-RELATED"/>
    <property type="match status" value="1"/>
</dbReference>
<feature type="chain" id="PRO_5043025375" description="Protein kinase domain-containing protein" evidence="11">
    <location>
        <begin position="24"/>
        <end position="657"/>
    </location>
</feature>
<keyword evidence="9" id="KW-1015">Disulfide bond</keyword>
<keyword evidence="14" id="KW-1185">Reference proteome</keyword>
<dbReference type="PROSITE" id="PS00108">
    <property type="entry name" value="PROTEIN_KINASE_ST"/>
    <property type="match status" value="1"/>
</dbReference>
<dbReference type="SUPFAM" id="SSF56112">
    <property type="entry name" value="Protein kinase-like (PK-like)"/>
    <property type="match status" value="1"/>
</dbReference>
<keyword evidence="3 10" id="KW-0812">Transmembrane</keyword>
<evidence type="ECO:0000256" key="3">
    <source>
        <dbReference type="ARBA" id="ARBA00022692"/>
    </source>
</evidence>
<evidence type="ECO:0000256" key="4">
    <source>
        <dbReference type="ARBA" id="ARBA00022729"/>
    </source>
</evidence>
<dbReference type="Gene3D" id="1.10.510.10">
    <property type="entry name" value="Transferase(Phosphotransferase) domain 1"/>
    <property type="match status" value="1"/>
</dbReference>
<dbReference type="AlphaFoldDB" id="A0AAQ3KKJ6"/>
<gene>
    <name evidence="13" type="ORF">Cni_G19376</name>
</gene>
<feature type="transmembrane region" description="Helical" evidence="10">
    <location>
        <begin position="272"/>
        <end position="298"/>
    </location>
</feature>
<reference evidence="13 14" key="1">
    <citation type="submission" date="2023-10" db="EMBL/GenBank/DDBJ databases">
        <title>Chromosome-scale genome assembly provides insights into flower coloration mechanisms of Canna indica.</title>
        <authorList>
            <person name="Li C."/>
        </authorList>
    </citation>
    <scope>NUCLEOTIDE SEQUENCE [LARGE SCALE GENOMIC DNA]</scope>
    <source>
        <tissue evidence="13">Flower</tissue>
    </source>
</reference>
<evidence type="ECO:0000256" key="11">
    <source>
        <dbReference type="SAM" id="SignalP"/>
    </source>
</evidence>
<name>A0AAQ3KKJ6_9LILI</name>
<dbReference type="Gene3D" id="3.30.200.20">
    <property type="entry name" value="Phosphorylase Kinase, domain 1"/>
    <property type="match status" value="1"/>
</dbReference>
<evidence type="ECO:0000313" key="13">
    <source>
        <dbReference type="EMBL" id="WOL10617.1"/>
    </source>
</evidence>
<dbReference type="Pfam" id="PF23457">
    <property type="entry name" value="LysM2_NFP"/>
    <property type="match status" value="1"/>
</dbReference>
<dbReference type="GO" id="GO:0005886">
    <property type="term" value="C:plasma membrane"/>
    <property type="evidence" value="ECO:0007669"/>
    <property type="project" value="UniProtKB-SubCell"/>
</dbReference>
<evidence type="ECO:0000256" key="6">
    <source>
        <dbReference type="ARBA" id="ARBA00022840"/>
    </source>
</evidence>
<proteinExistence type="predicted"/>
<dbReference type="Proteomes" id="UP001327560">
    <property type="component" value="Chromosome 6"/>
</dbReference>
<dbReference type="PROSITE" id="PS50011">
    <property type="entry name" value="PROTEIN_KINASE_DOM"/>
    <property type="match status" value="1"/>
</dbReference>
<dbReference type="GO" id="GO:0004672">
    <property type="term" value="F:protein kinase activity"/>
    <property type="evidence" value="ECO:0007669"/>
    <property type="project" value="InterPro"/>
</dbReference>
<dbReference type="InterPro" id="IPR011009">
    <property type="entry name" value="Kinase-like_dom_sf"/>
</dbReference>